<keyword evidence="7" id="KW-0862">Zinc</keyword>
<accession>A0A5Q0UFE8</accession>
<evidence type="ECO:0000256" key="11">
    <source>
        <dbReference type="SAM" id="Phobius"/>
    </source>
</evidence>
<protein>
    <submittedName>
        <fullName evidence="13">Rhomboid family intramembrane serine protease</fullName>
    </submittedName>
</protein>
<dbReference type="InterPro" id="IPR035952">
    <property type="entry name" value="Rhomboid-like_sf"/>
</dbReference>
<name>A0A5Q0UFE8_9ARCH</name>
<dbReference type="InterPro" id="IPR050925">
    <property type="entry name" value="Rhomboid_protease_S54"/>
</dbReference>
<evidence type="ECO:0000313" key="14">
    <source>
        <dbReference type="Proteomes" id="UP000377803"/>
    </source>
</evidence>
<dbReference type="GeneID" id="42364567"/>
<feature type="compositionally biased region" description="Basic and acidic residues" evidence="10">
    <location>
        <begin position="30"/>
        <end position="46"/>
    </location>
</feature>
<dbReference type="InterPro" id="IPR035896">
    <property type="entry name" value="AN1-like_Znf"/>
</dbReference>
<evidence type="ECO:0000256" key="3">
    <source>
        <dbReference type="ARBA" id="ARBA00022692"/>
    </source>
</evidence>
<feature type="transmembrane region" description="Helical" evidence="11">
    <location>
        <begin position="229"/>
        <end position="247"/>
    </location>
</feature>
<dbReference type="Gene3D" id="4.10.1110.10">
    <property type="entry name" value="AN1-like Zinc finger"/>
    <property type="match status" value="1"/>
</dbReference>
<proteinExistence type="inferred from homology"/>
<keyword evidence="4" id="KW-0479">Metal-binding</keyword>
<comment type="subcellular location">
    <subcellularLocation>
        <location evidence="1">Membrane</location>
        <topology evidence="1">Multi-pass membrane protein</topology>
    </subcellularLocation>
</comment>
<dbReference type="GO" id="GO:0004252">
    <property type="term" value="F:serine-type endopeptidase activity"/>
    <property type="evidence" value="ECO:0007669"/>
    <property type="project" value="InterPro"/>
</dbReference>
<feature type="transmembrane region" description="Helical" evidence="11">
    <location>
        <begin position="191"/>
        <end position="209"/>
    </location>
</feature>
<feature type="transmembrane region" description="Helical" evidence="11">
    <location>
        <begin position="87"/>
        <end position="106"/>
    </location>
</feature>
<keyword evidence="9 11" id="KW-0472">Membrane</keyword>
<dbReference type="KEGG" id="ncon:LC1Nh_0186"/>
<feature type="region of interest" description="Disordered" evidence="10">
    <location>
        <begin position="30"/>
        <end position="63"/>
    </location>
</feature>
<dbReference type="EMBL" id="CP040089">
    <property type="protein sequence ID" value="QGA80091.1"/>
    <property type="molecule type" value="Genomic_DNA"/>
</dbReference>
<dbReference type="Pfam" id="PF01694">
    <property type="entry name" value="Rhomboid"/>
    <property type="match status" value="1"/>
</dbReference>
<dbReference type="OrthoDB" id="26567at2157"/>
<evidence type="ECO:0000313" key="13">
    <source>
        <dbReference type="EMBL" id="QGA80091.1"/>
    </source>
</evidence>
<organism evidence="13 14">
    <name type="scientific">Candidatus Nanohalobium constans</name>
    <dbReference type="NCBI Taxonomy" id="2565781"/>
    <lineage>
        <taxon>Archaea</taxon>
        <taxon>Candidatus Nanohalarchaeota</taxon>
        <taxon>Candidatus Nanohalobia</taxon>
        <taxon>Candidatus Nanohalobiales</taxon>
        <taxon>Candidatus Nanohalobiaceae</taxon>
        <taxon>Candidatus Nanohalobium</taxon>
    </lineage>
</organism>
<dbReference type="GO" id="GO:0008270">
    <property type="term" value="F:zinc ion binding"/>
    <property type="evidence" value="ECO:0007669"/>
    <property type="project" value="UniProtKB-KW"/>
</dbReference>
<keyword evidence="6" id="KW-0378">Hydrolase</keyword>
<dbReference type="InterPro" id="IPR000058">
    <property type="entry name" value="Znf_AN1"/>
</dbReference>
<evidence type="ECO:0000256" key="2">
    <source>
        <dbReference type="ARBA" id="ARBA00009045"/>
    </source>
</evidence>
<dbReference type="InterPro" id="IPR022764">
    <property type="entry name" value="Peptidase_S54_rhomboid_dom"/>
</dbReference>
<keyword evidence="13" id="KW-0645">Protease</keyword>
<keyword evidence="3 11" id="KW-0812">Transmembrane</keyword>
<keyword evidence="8 11" id="KW-1133">Transmembrane helix</keyword>
<feature type="transmembrane region" description="Helical" evidence="11">
    <location>
        <begin position="292"/>
        <end position="308"/>
    </location>
</feature>
<evidence type="ECO:0000256" key="7">
    <source>
        <dbReference type="ARBA" id="ARBA00022833"/>
    </source>
</evidence>
<dbReference type="SUPFAM" id="SSF144091">
    <property type="entry name" value="Rhomboid-like"/>
    <property type="match status" value="1"/>
</dbReference>
<dbReference type="SUPFAM" id="SSF118310">
    <property type="entry name" value="AN1-like Zinc finger"/>
    <property type="match status" value="1"/>
</dbReference>
<dbReference type="Gene3D" id="1.20.1540.10">
    <property type="entry name" value="Rhomboid-like"/>
    <property type="match status" value="1"/>
</dbReference>
<dbReference type="Pfam" id="PF01428">
    <property type="entry name" value="zf-AN1"/>
    <property type="match status" value="1"/>
</dbReference>
<dbReference type="RefSeq" id="WP_153549829.1">
    <property type="nucleotide sequence ID" value="NZ_CP040089.1"/>
</dbReference>
<dbReference type="PANTHER" id="PTHR43731">
    <property type="entry name" value="RHOMBOID PROTEASE"/>
    <property type="match status" value="1"/>
</dbReference>
<dbReference type="PANTHER" id="PTHR43731:SF14">
    <property type="entry name" value="PRESENILIN-ASSOCIATED RHOMBOID-LIKE PROTEIN, MITOCHONDRIAL"/>
    <property type="match status" value="1"/>
</dbReference>
<comment type="similarity">
    <text evidence="2">Belongs to the peptidase S54 family.</text>
</comment>
<dbReference type="PROSITE" id="PS51039">
    <property type="entry name" value="ZF_AN1"/>
    <property type="match status" value="1"/>
</dbReference>
<feature type="transmembrane region" description="Helical" evidence="11">
    <location>
        <begin position="268"/>
        <end position="286"/>
    </location>
</feature>
<dbReference type="GO" id="GO:0016020">
    <property type="term" value="C:membrane"/>
    <property type="evidence" value="ECO:0007669"/>
    <property type="project" value="UniProtKB-SubCell"/>
</dbReference>
<dbReference type="Proteomes" id="UP000377803">
    <property type="component" value="Chromosome"/>
</dbReference>
<evidence type="ECO:0000256" key="10">
    <source>
        <dbReference type="SAM" id="MobiDB-lite"/>
    </source>
</evidence>
<dbReference type="SMART" id="SM00154">
    <property type="entry name" value="ZnF_AN1"/>
    <property type="match status" value="1"/>
</dbReference>
<evidence type="ECO:0000256" key="5">
    <source>
        <dbReference type="ARBA" id="ARBA00022771"/>
    </source>
</evidence>
<evidence type="ECO:0000256" key="9">
    <source>
        <dbReference type="ARBA" id="ARBA00023136"/>
    </source>
</evidence>
<keyword evidence="14" id="KW-1185">Reference proteome</keyword>
<gene>
    <name evidence="13" type="ORF">LC1Nh_0186</name>
</gene>
<evidence type="ECO:0000256" key="6">
    <source>
        <dbReference type="ARBA" id="ARBA00022801"/>
    </source>
</evidence>
<feature type="domain" description="AN1-type" evidence="12">
    <location>
        <begin position="1"/>
        <end position="43"/>
    </location>
</feature>
<evidence type="ECO:0000256" key="8">
    <source>
        <dbReference type="ARBA" id="ARBA00022989"/>
    </source>
</evidence>
<evidence type="ECO:0000256" key="4">
    <source>
        <dbReference type="ARBA" id="ARBA00022723"/>
    </source>
</evidence>
<dbReference type="AlphaFoldDB" id="A0A5Q0UFE8"/>
<reference evidence="14" key="1">
    <citation type="submission" date="2019-05" db="EMBL/GenBank/DDBJ databases">
        <title>Candidatus Nanohalobium constans, a novel model system to study the DPANN nano-sized archaea: genomic and physiological characterization of a nanoarchaeon co-cultured with its chitinotrophic host.</title>
        <authorList>
            <person name="La Cono V."/>
            <person name="Arcadi E."/>
            <person name="Crisafi F."/>
            <person name="Denaro R."/>
            <person name="La Spada G."/>
            <person name="Messina E."/>
            <person name="Smedile F."/>
            <person name="Toshchakov S.V."/>
            <person name="Shevchenko M.A."/>
            <person name="Golyshin P.N."/>
            <person name="Golyshina O.V."/>
            <person name="Ferrer M."/>
            <person name="Rohde M."/>
            <person name="Mushegian A."/>
            <person name="Sorokin D.Y."/>
            <person name="Giuliano L."/>
            <person name="Yakimov M.M."/>
        </authorList>
    </citation>
    <scope>NUCLEOTIDE SEQUENCE [LARGE SCALE GENOMIC DNA]</scope>
    <source>
        <strain evidence="14">LC1Nh</strain>
    </source>
</reference>
<keyword evidence="5" id="KW-0863">Zinc-finger</keyword>
<feature type="transmembrane region" description="Helical" evidence="11">
    <location>
        <begin position="153"/>
        <end position="179"/>
    </location>
</feature>
<evidence type="ECO:0000259" key="12">
    <source>
        <dbReference type="PROSITE" id="PS51039"/>
    </source>
</evidence>
<dbReference type="GO" id="GO:0006508">
    <property type="term" value="P:proteolysis"/>
    <property type="evidence" value="ECO:0007669"/>
    <property type="project" value="UniProtKB-KW"/>
</dbReference>
<sequence>MVECSECGKQSMSFTCRYCGGKFCSEHRLPEKHDCNGLESGKKEEYSTSSDSEDEEDQKWFDDKFKDKKKPEKQYQKPSMLNETKRILRNNITLVVIGLTVASFLLHQASPAFRNFLTLSPALTETAVNATNQATQELGIGNVLDKTLLTAPWGILTVMLVHGSFIHIAANMITFYFFGTAVERAVGGLEMLKIYLIAGIGSSIGYIIFRNLLYLIHGPIAGNISLAPAVGASGAVIAMFSVVAMLYPKAEVLLYFIIPMKIKTAFRLFAGLELINLIAILAGIRLPVLGGFASSAHLAGLAIGLYFGKKLQEKHKKRSSAFNPLGY</sequence>
<evidence type="ECO:0000256" key="1">
    <source>
        <dbReference type="ARBA" id="ARBA00004141"/>
    </source>
</evidence>